<keyword evidence="2" id="KW-1185">Reference proteome</keyword>
<gene>
    <name evidence="1" type="ORF">PODLI_1B028418</name>
</gene>
<dbReference type="EMBL" id="OX395132">
    <property type="protein sequence ID" value="CAI5780000.1"/>
    <property type="molecule type" value="Genomic_DNA"/>
</dbReference>
<dbReference type="Proteomes" id="UP001178461">
    <property type="component" value="Chromosome 7"/>
</dbReference>
<evidence type="ECO:0000313" key="1">
    <source>
        <dbReference type="EMBL" id="CAI5780000.1"/>
    </source>
</evidence>
<reference evidence="1" key="1">
    <citation type="submission" date="2022-12" db="EMBL/GenBank/DDBJ databases">
        <authorList>
            <person name="Alioto T."/>
            <person name="Alioto T."/>
            <person name="Gomez Garrido J."/>
        </authorList>
    </citation>
    <scope>NUCLEOTIDE SEQUENCE</scope>
</reference>
<accession>A0AA35KKU4</accession>
<sequence length="93" mass="10598">MHYLLIKQFNVILYRSLRNGPNIKESPPHPSLFSPHRLTIKPTDVRNKRSCFPPPIYSNTLHPFENGNTVVVIYFMGSPPTDVGVIAPHSFLE</sequence>
<protein>
    <submittedName>
        <fullName evidence="1">Uncharacterized protein</fullName>
    </submittedName>
</protein>
<dbReference type="AlphaFoldDB" id="A0AA35KKU4"/>
<name>A0AA35KKU4_9SAUR</name>
<organism evidence="1 2">
    <name type="scientific">Podarcis lilfordi</name>
    <name type="common">Lilford's wall lizard</name>
    <dbReference type="NCBI Taxonomy" id="74358"/>
    <lineage>
        <taxon>Eukaryota</taxon>
        <taxon>Metazoa</taxon>
        <taxon>Chordata</taxon>
        <taxon>Craniata</taxon>
        <taxon>Vertebrata</taxon>
        <taxon>Euteleostomi</taxon>
        <taxon>Lepidosauria</taxon>
        <taxon>Squamata</taxon>
        <taxon>Bifurcata</taxon>
        <taxon>Unidentata</taxon>
        <taxon>Episquamata</taxon>
        <taxon>Laterata</taxon>
        <taxon>Lacertibaenia</taxon>
        <taxon>Lacertidae</taxon>
        <taxon>Podarcis</taxon>
    </lineage>
</organism>
<evidence type="ECO:0000313" key="2">
    <source>
        <dbReference type="Proteomes" id="UP001178461"/>
    </source>
</evidence>
<proteinExistence type="predicted"/>